<evidence type="ECO:0000256" key="14">
    <source>
        <dbReference type="ARBA" id="ARBA00064003"/>
    </source>
</evidence>
<evidence type="ECO:0000256" key="3">
    <source>
        <dbReference type="ARBA" id="ARBA00012438"/>
    </source>
</evidence>
<dbReference type="FunFam" id="1.10.287.130:FF:000002">
    <property type="entry name" value="Two-component osmosensing histidine kinase"/>
    <property type="match status" value="1"/>
</dbReference>
<evidence type="ECO:0000256" key="6">
    <source>
        <dbReference type="ARBA" id="ARBA00022679"/>
    </source>
</evidence>
<dbReference type="InterPro" id="IPR003661">
    <property type="entry name" value="HisK_dim/P_dom"/>
</dbReference>
<keyword evidence="4" id="KW-1003">Cell membrane</keyword>
<dbReference type="PROSITE" id="PS50109">
    <property type="entry name" value="HIS_KIN"/>
    <property type="match status" value="1"/>
</dbReference>
<evidence type="ECO:0000256" key="18">
    <source>
        <dbReference type="SAM" id="Phobius"/>
    </source>
</evidence>
<keyword evidence="12" id="KW-0902">Two-component regulatory system</keyword>
<dbReference type="GO" id="GO:0005524">
    <property type="term" value="F:ATP binding"/>
    <property type="evidence" value="ECO:0007669"/>
    <property type="project" value="UniProtKB-KW"/>
</dbReference>
<dbReference type="SUPFAM" id="SSF47384">
    <property type="entry name" value="Homodimeric domain of signal transducing histidine kinase"/>
    <property type="match status" value="1"/>
</dbReference>
<keyword evidence="8" id="KW-0547">Nucleotide-binding</keyword>
<gene>
    <name evidence="22" type="ORF">B9G39_18655</name>
</gene>
<feature type="modified residue" description="4-aspartylphosphate" evidence="17">
    <location>
        <position position="725"/>
    </location>
</feature>
<dbReference type="SMART" id="SM00387">
    <property type="entry name" value="HATPase_c"/>
    <property type="match status" value="1"/>
</dbReference>
<dbReference type="Gene3D" id="3.40.50.2300">
    <property type="match status" value="2"/>
</dbReference>
<keyword evidence="7 18" id="KW-0812">Transmembrane</keyword>
<dbReference type="EMBL" id="NDXW01000001">
    <property type="protein sequence ID" value="RDH45307.1"/>
    <property type="molecule type" value="Genomic_DNA"/>
</dbReference>
<dbReference type="InterPro" id="IPR001789">
    <property type="entry name" value="Sig_transdc_resp-reg_receiver"/>
</dbReference>
<feature type="transmembrane region" description="Helical" evidence="18">
    <location>
        <begin position="246"/>
        <end position="265"/>
    </location>
</feature>
<dbReference type="InterPro" id="IPR036890">
    <property type="entry name" value="HATPase_C_sf"/>
</dbReference>
<evidence type="ECO:0000259" key="21">
    <source>
        <dbReference type="PROSITE" id="PS50894"/>
    </source>
</evidence>
<dbReference type="InterPro" id="IPR011006">
    <property type="entry name" value="CheY-like_superfamily"/>
</dbReference>
<dbReference type="PROSITE" id="PS50894">
    <property type="entry name" value="HPT"/>
    <property type="match status" value="1"/>
</dbReference>
<dbReference type="InterPro" id="IPR004358">
    <property type="entry name" value="Sig_transdc_His_kin-like_C"/>
</dbReference>
<dbReference type="PROSITE" id="PS50110">
    <property type="entry name" value="RESPONSE_REGULATORY"/>
    <property type="match status" value="2"/>
</dbReference>
<evidence type="ECO:0000256" key="16">
    <source>
        <dbReference type="PROSITE-ProRule" id="PRU00110"/>
    </source>
</evidence>
<dbReference type="Pfam" id="PF00072">
    <property type="entry name" value="Response_reg"/>
    <property type="match status" value="2"/>
</dbReference>
<evidence type="ECO:0000256" key="2">
    <source>
        <dbReference type="ARBA" id="ARBA00004651"/>
    </source>
</evidence>
<proteinExistence type="predicted"/>
<evidence type="ECO:0000256" key="1">
    <source>
        <dbReference type="ARBA" id="ARBA00000085"/>
    </source>
</evidence>
<evidence type="ECO:0000256" key="8">
    <source>
        <dbReference type="ARBA" id="ARBA00022741"/>
    </source>
</evidence>
<dbReference type="InterPro" id="IPR036641">
    <property type="entry name" value="HPT_dom_sf"/>
</dbReference>
<comment type="caution">
    <text evidence="22">The sequence shown here is derived from an EMBL/GenBank/DDBJ whole genome shotgun (WGS) entry which is preliminary data.</text>
</comment>
<accession>A0A4P9VRP7</accession>
<evidence type="ECO:0000256" key="5">
    <source>
        <dbReference type="ARBA" id="ARBA00022553"/>
    </source>
</evidence>
<comment type="subcellular location">
    <subcellularLocation>
        <location evidence="2">Cell membrane</location>
        <topology evidence="2">Multi-pass membrane protein</topology>
    </subcellularLocation>
</comment>
<dbReference type="InterPro" id="IPR008207">
    <property type="entry name" value="Sig_transdc_His_kin_Hpt_dom"/>
</dbReference>
<dbReference type="GO" id="GO:0000155">
    <property type="term" value="F:phosphorelay sensor kinase activity"/>
    <property type="evidence" value="ECO:0007669"/>
    <property type="project" value="InterPro"/>
</dbReference>
<dbReference type="PANTHER" id="PTHR45339:SF1">
    <property type="entry name" value="HYBRID SIGNAL TRANSDUCTION HISTIDINE KINASE J"/>
    <property type="match status" value="1"/>
</dbReference>
<dbReference type="Proteomes" id="UP000257039">
    <property type="component" value="Unassembled WGS sequence"/>
</dbReference>
<evidence type="ECO:0000256" key="9">
    <source>
        <dbReference type="ARBA" id="ARBA00022777"/>
    </source>
</evidence>
<dbReference type="RefSeq" id="WP_094788289.1">
    <property type="nucleotide sequence ID" value="NZ_NDXW01000001.1"/>
</dbReference>
<dbReference type="Pfam" id="PF02518">
    <property type="entry name" value="HATPase_c"/>
    <property type="match status" value="1"/>
</dbReference>
<dbReference type="SUPFAM" id="SSF55874">
    <property type="entry name" value="ATPase domain of HSP90 chaperone/DNA topoisomerase II/histidine kinase"/>
    <property type="match status" value="1"/>
</dbReference>
<dbReference type="Gene3D" id="1.20.120.160">
    <property type="entry name" value="HPT domain"/>
    <property type="match status" value="1"/>
</dbReference>
<evidence type="ECO:0000259" key="20">
    <source>
        <dbReference type="PROSITE" id="PS50110"/>
    </source>
</evidence>
<dbReference type="PRINTS" id="PR00344">
    <property type="entry name" value="BCTRLSENSOR"/>
</dbReference>
<dbReference type="InterPro" id="IPR036097">
    <property type="entry name" value="HisK_dim/P_sf"/>
</dbReference>
<evidence type="ECO:0000256" key="7">
    <source>
        <dbReference type="ARBA" id="ARBA00022692"/>
    </source>
</evidence>
<keyword evidence="13 18" id="KW-0472">Membrane</keyword>
<dbReference type="Gene3D" id="3.30.565.10">
    <property type="entry name" value="Histidine kinase-like ATPase, C-terminal domain"/>
    <property type="match status" value="1"/>
</dbReference>
<feature type="modified residue" description="Phosphohistidine" evidence="16">
    <location>
        <position position="876"/>
    </location>
</feature>
<protein>
    <recommendedName>
        <fullName evidence="15">Sensory/regulatory protein RpfC</fullName>
        <ecNumber evidence="3">2.7.13.3</ecNumber>
    </recommendedName>
</protein>
<keyword evidence="11 18" id="KW-1133">Transmembrane helix</keyword>
<reference evidence="22 23" key="1">
    <citation type="submission" date="2017-04" db="EMBL/GenBank/DDBJ databases">
        <title>Draft genome sequence of Zooshikella ganghwensis VG4 isolated from Red Sea sediments.</title>
        <authorList>
            <person name="Rehman Z."/>
            <person name="Alam I."/>
            <person name="Kamau A."/>
            <person name="Bajic V."/>
            <person name="Leiknes T."/>
        </authorList>
    </citation>
    <scope>NUCLEOTIDE SEQUENCE [LARGE SCALE GENOMIC DNA]</scope>
    <source>
        <strain evidence="22 23">VG4</strain>
    </source>
</reference>
<dbReference type="InterPro" id="IPR005467">
    <property type="entry name" value="His_kinase_dom"/>
</dbReference>
<dbReference type="SUPFAM" id="SSF47226">
    <property type="entry name" value="Histidine-containing phosphotransfer domain, HPT domain"/>
    <property type="match status" value="1"/>
</dbReference>
<comment type="subunit">
    <text evidence="14">At low DSF concentrations, interacts with RpfF.</text>
</comment>
<dbReference type="SMART" id="SM00448">
    <property type="entry name" value="REC"/>
    <property type="match status" value="2"/>
</dbReference>
<dbReference type="PANTHER" id="PTHR45339">
    <property type="entry name" value="HYBRID SIGNAL TRANSDUCTION HISTIDINE KINASE J"/>
    <property type="match status" value="1"/>
</dbReference>
<keyword evidence="23" id="KW-1185">Reference proteome</keyword>
<dbReference type="InterPro" id="IPR003594">
    <property type="entry name" value="HATPase_dom"/>
</dbReference>
<evidence type="ECO:0000259" key="19">
    <source>
        <dbReference type="PROSITE" id="PS50109"/>
    </source>
</evidence>
<dbReference type="CDD" id="cd00156">
    <property type="entry name" value="REC"/>
    <property type="match status" value="1"/>
</dbReference>
<dbReference type="CDD" id="cd16922">
    <property type="entry name" value="HATPase_EvgS-ArcB-TorS-like"/>
    <property type="match status" value="1"/>
</dbReference>
<dbReference type="AlphaFoldDB" id="A0A4P9VRP7"/>
<feature type="modified residue" description="4-aspartylphosphate" evidence="17">
    <location>
        <position position="586"/>
    </location>
</feature>
<dbReference type="Gene3D" id="1.10.287.130">
    <property type="match status" value="1"/>
</dbReference>
<evidence type="ECO:0000256" key="10">
    <source>
        <dbReference type="ARBA" id="ARBA00022840"/>
    </source>
</evidence>
<comment type="catalytic activity">
    <reaction evidence="1">
        <text>ATP + protein L-histidine = ADP + protein N-phospho-L-histidine.</text>
        <dbReference type="EC" id="2.7.13.3"/>
    </reaction>
</comment>
<evidence type="ECO:0000256" key="17">
    <source>
        <dbReference type="PROSITE-ProRule" id="PRU00169"/>
    </source>
</evidence>
<evidence type="ECO:0000313" key="22">
    <source>
        <dbReference type="EMBL" id="RDH45307.1"/>
    </source>
</evidence>
<dbReference type="FunFam" id="3.30.565.10:FF:000010">
    <property type="entry name" value="Sensor histidine kinase RcsC"/>
    <property type="match status" value="1"/>
</dbReference>
<evidence type="ECO:0000313" key="23">
    <source>
        <dbReference type="Proteomes" id="UP000257039"/>
    </source>
</evidence>
<evidence type="ECO:0000256" key="4">
    <source>
        <dbReference type="ARBA" id="ARBA00022475"/>
    </source>
</evidence>
<feature type="domain" description="HPt" evidence="21">
    <location>
        <begin position="837"/>
        <end position="935"/>
    </location>
</feature>
<name>A0A4P9VRP7_9GAMM</name>
<keyword evidence="10" id="KW-0067">ATP-binding</keyword>
<keyword evidence="9" id="KW-0418">Kinase</keyword>
<sequence length="935" mass="105472">MEGRMNLLYASMAVIALLATGIHIYSHESSAWHTQQTESIRGLERYISELTAQIVIIQSSSFSHKTQYNQLLNNFGSELRRYLQVAPTSFFFQGESVQQFEDLSSSLQALHEDFSAYLSLIDELTHASLQIHKINQQYLKDSYEVSFHASELASMLPAYKFGHQANIQSRIDQKVAVMKSIAGETKFRAWQRPIAVFLNYAHFVSGNTATADRFLNRLVTNQSSKLIIDVINYHEKEIYRNQLREVITFMLFFLVIFISIMVIVYSKNKVLRKQTVLAQRATQAKSDFLANMSHEIRTPMNAIIGFMELALPLAANTKQRDYLEKVKTASDALLLLINDILDFSKIEAGKLEIEQTPFDLNERLDLLCSMFADVSLTKKIEMVVHNATHLEKWLRGDPLRLSQILINLTSNAIKFTEKGQILVVVKCIEHEGDNNQMVWLQFEVKDTGIGISEEQQQRLFEAFNQADNSTTRNYGGTGLGLTICKQLTELMGGEITVKSLLGKGSTFIVRLPFELVEPPCDAAYYHMVGLVKGCNVLIVDDDPLFAEVVVDMLQCFGVYSDYCSSGQEALDKIAKTYNTIDVLLVDWDMPEMDGLDFVHRLVKNYPESNKPVVMMSAHQQIKLIGKKQKGIACSYLSKPFSSLALLKALIHALRREQLLELPRDDKENYDGLFGKRILLVEDNNVNQLLASKLLRNVGIVTDVVSNGEKAVSKVKQQRYDAVLMDVHMPIMDGYQATEQIRKHFSAEILPIIAMTANVTEGDREKSLAIGMNDYLTKPIQKEVLYRCLLKWLSAVGPDVRPSLTRLDHEDSMITKSASTSSLALLNIDDAMVRLDGDHAMYCSMLELFLDDFAMVSTRLNHMVKQVQYKQALMLVHSMKGVAANISAQQLYVLAESLEHELKQASPKLTTLNAFQACHQKTLEAVQSYTASVANA</sequence>
<feature type="domain" description="Response regulatory" evidence="20">
    <location>
        <begin position="535"/>
        <end position="653"/>
    </location>
</feature>
<dbReference type="EC" id="2.7.13.3" evidence="3"/>
<dbReference type="GO" id="GO:0005886">
    <property type="term" value="C:plasma membrane"/>
    <property type="evidence" value="ECO:0007669"/>
    <property type="project" value="UniProtKB-SubCell"/>
</dbReference>
<dbReference type="Pfam" id="PF00512">
    <property type="entry name" value="HisKA"/>
    <property type="match status" value="1"/>
</dbReference>
<feature type="transmembrane region" description="Helical" evidence="18">
    <location>
        <begin position="6"/>
        <end position="25"/>
    </location>
</feature>
<dbReference type="CDD" id="cd17546">
    <property type="entry name" value="REC_hyHK_CKI1_RcsC-like"/>
    <property type="match status" value="1"/>
</dbReference>
<organism evidence="22 23">
    <name type="scientific">Zooshikella ganghwensis</name>
    <dbReference type="NCBI Taxonomy" id="202772"/>
    <lineage>
        <taxon>Bacteria</taxon>
        <taxon>Pseudomonadati</taxon>
        <taxon>Pseudomonadota</taxon>
        <taxon>Gammaproteobacteria</taxon>
        <taxon>Oceanospirillales</taxon>
        <taxon>Zooshikellaceae</taxon>
        <taxon>Zooshikella</taxon>
    </lineage>
</organism>
<keyword evidence="6" id="KW-0808">Transferase</keyword>
<dbReference type="SUPFAM" id="SSF52172">
    <property type="entry name" value="CheY-like"/>
    <property type="match status" value="2"/>
</dbReference>
<dbReference type="Pfam" id="PF01627">
    <property type="entry name" value="Hpt"/>
    <property type="match status" value="1"/>
</dbReference>
<evidence type="ECO:0000256" key="13">
    <source>
        <dbReference type="ARBA" id="ARBA00023136"/>
    </source>
</evidence>
<feature type="domain" description="Histidine kinase" evidence="19">
    <location>
        <begin position="291"/>
        <end position="515"/>
    </location>
</feature>
<keyword evidence="5 17" id="KW-0597">Phosphoprotein</keyword>
<evidence type="ECO:0000256" key="15">
    <source>
        <dbReference type="ARBA" id="ARBA00068150"/>
    </source>
</evidence>
<dbReference type="CDD" id="cd00082">
    <property type="entry name" value="HisKA"/>
    <property type="match status" value="1"/>
</dbReference>
<evidence type="ECO:0000256" key="11">
    <source>
        <dbReference type="ARBA" id="ARBA00022989"/>
    </source>
</evidence>
<feature type="domain" description="Response regulatory" evidence="20">
    <location>
        <begin position="676"/>
        <end position="792"/>
    </location>
</feature>
<evidence type="ECO:0000256" key="12">
    <source>
        <dbReference type="ARBA" id="ARBA00023012"/>
    </source>
</evidence>
<dbReference type="SMART" id="SM00388">
    <property type="entry name" value="HisKA"/>
    <property type="match status" value="1"/>
</dbReference>